<proteinExistence type="predicted"/>
<feature type="compositionally biased region" description="Basic residues" evidence="1">
    <location>
        <begin position="128"/>
        <end position="147"/>
    </location>
</feature>
<keyword evidence="3" id="KW-1185">Reference proteome</keyword>
<sequence>MHDPSAGGSRWPRLPPSPRRPKELSKNEQEKPDRASTGTIEAGPGLPEDEKVWAGLNREQRARCRFLAKDYGWTTSAISLTMATSVPSVSRTIRNKHKDTVALDGQYVDRGQLKKMVDAQNGVDWEQRRKHRRKAIKIGPPRKRARVSKITPAGPETREDDDDEPSPAPPSRAPSVAPPRRTLRAPPKRPEISPIEESDQEVPGVQSEDHRPAKELVGPKHPAPISTKDKNKNVSPPTSIQSPTPAPSPASRADAPPAPGPSTPRGPAGGADTPDSDTDGPAPGQLELTTFLASLEIDLSRHLALFLANDITCVADLAQYCGFREANLARRMKEMFFDPFCCANGSLKRKRDAGFEWEDLGNVAMGGSLGDDCKGLKKAEIYALIHGIGILKQRRAGCSGERERDERSQRELESEITGFGPEPCGFVSHASLLSTPTHSLFSAPTHTLQRAEGSSPSGVTRVTPYDVASVEQAQRESPMTASQKILQVLVQRIKLKLPYNSGMDLIELES</sequence>
<feature type="compositionally biased region" description="Low complexity" evidence="1">
    <location>
        <begin position="235"/>
        <end position="255"/>
    </location>
</feature>
<reference evidence="2" key="1">
    <citation type="submission" date="2014-09" db="EMBL/GenBank/DDBJ databases">
        <title>Genome sequence of the luminous mushroom Mycena chlorophos for searching fungal bioluminescence genes.</title>
        <authorList>
            <person name="Tanaka Y."/>
            <person name="Kasuga D."/>
            <person name="Oba Y."/>
            <person name="Hase S."/>
            <person name="Sato K."/>
            <person name="Oba Y."/>
            <person name="Sakakibara Y."/>
        </authorList>
    </citation>
    <scope>NUCLEOTIDE SEQUENCE</scope>
</reference>
<dbReference type="EMBL" id="DF838984">
    <property type="protein sequence ID" value="GAT43429.1"/>
    <property type="molecule type" value="Genomic_DNA"/>
</dbReference>
<organism evidence="2 3">
    <name type="scientific">Mycena chlorophos</name>
    <name type="common">Agaric fungus</name>
    <name type="synonym">Agaricus chlorophos</name>
    <dbReference type="NCBI Taxonomy" id="658473"/>
    <lineage>
        <taxon>Eukaryota</taxon>
        <taxon>Fungi</taxon>
        <taxon>Dikarya</taxon>
        <taxon>Basidiomycota</taxon>
        <taxon>Agaricomycotina</taxon>
        <taxon>Agaricomycetes</taxon>
        <taxon>Agaricomycetidae</taxon>
        <taxon>Agaricales</taxon>
        <taxon>Marasmiineae</taxon>
        <taxon>Mycenaceae</taxon>
        <taxon>Mycena</taxon>
    </lineage>
</organism>
<protein>
    <submittedName>
        <fullName evidence="2">Uncharacterized protein</fullName>
    </submittedName>
</protein>
<evidence type="ECO:0000313" key="2">
    <source>
        <dbReference type="EMBL" id="GAT43429.1"/>
    </source>
</evidence>
<dbReference type="Proteomes" id="UP000815677">
    <property type="component" value="Unassembled WGS sequence"/>
</dbReference>
<feature type="region of interest" description="Disordered" evidence="1">
    <location>
        <begin position="121"/>
        <end position="285"/>
    </location>
</feature>
<evidence type="ECO:0000256" key="1">
    <source>
        <dbReference type="SAM" id="MobiDB-lite"/>
    </source>
</evidence>
<name>A0ABQ0KWY6_MYCCL</name>
<feature type="compositionally biased region" description="Basic and acidic residues" evidence="1">
    <location>
        <begin position="207"/>
        <end position="218"/>
    </location>
</feature>
<feature type="region of interest" description="Disordered" evidence="1">
    <location>
        <begin position="1"/>
        <end position="49"/>
    </location>
</feature>
<evidence type="ECO:0000313" key="3">
    <source>
        <dbReference type="Proteomes" id="UP000815677"/>
    </source>
</evidence>
<accession>A0ABQ0KWY6</accession>
<feature type="compositionally biased region" description="Basic and acidic residues" evidence="1">
    <location>
        <begin position="20"/>
        <end position="34"/>
    </location>
</feature>
<gene>
    <name evidence="2" type="ORF">MCHLO_01109</name>
</gene>
<feature type="non-terminal residue" evidence="2">
    <location>
        <position position="510"/>
    </location>
</feature>